<proteinExistence type="predicted"/>
<gene>
    <name evidence="2" type="ORF">ADN00_05015</name>
</gene>
<evidence type="ECO:0000313" key="2">
    <source>
        <dbReference type="EMBL" id="KPL79206.1"/>
    </source>
</evidence>
<dbReference type="RefSeq" id="WP_075061857.1">
    <property type="nucleotide sequence ID" value="NZ_LGCL01000015.1"/>
</dbReference>
<comment type="caution">
    <text evidence="2">The sequence shown here is derived from an EMBL/GenBank/DDBJ whole genome shotgun (WGS) entry which is preliminary data.</text>
</comment>
<organism evidence="2 3">
    <name type="scientific">Ornatilinea apprima</name>
    <dbReference type="NCBI Taxonomy" id="1134406"/>
    <lineage>
        <taxon>Bacteria</taxon>
        <taxon>Bacillati</taxon>
        <taxon>Chloroflexota</taxon>
        <taxon>Anaerolineae</taxon>
        <taxon>Anaerolineales</taxon>
        <taxon>Anaerolineaceae</taxon>
        <taxon>Ornatilinea</taxon>
    </lineage>
</organism>
<sequence length="208" mass="22940">MYRRNSWIVTAAAITSFLVVIIFLNFHVTNRVSETNFYSKEGAQASDVLRLPHNQVPLAVVINGSGLIADALREELARLVAEDQELNRAVVLLQPGQNPAGMPTLEVDLVPHGIVWTPVMSFASIEWRVRFTDADNQSAGVAIQPMHVSMKASSSLLGSLWLRESSLGIMTWRGYRDSLGRLAAQNLNKVLVEYVANRPLAQLSFAAQ</sequence>
<name>A0A0P6Y2Q8_9CHLR</name>
<dbReference type="STRING" id="1134406.ADN00_05015"/>
<protein>
    <submittedName>
        <fullName evidence="2">Uncharacterized protein</fullName>
    </submittedName>
</protein>
<evidence type="ECO:0000313" key="3">
    <source>
        <dbReference type="Proteomes" id="UP000050417"/>
    </source>
</evidence>
<keyword evidence="1" id="KW-0812">Transmembrane</keyword>
<evidence type="ECO:0000256" key="1">
    <source>
        <dbReference type="SAM" id="Phobius"/>
    </source>
</evidence>
<feature type="transmembrane region" description="Helical" evidence="1">
    <location>
        <begin position="7"/>
        <end position="28"/>
    </location>
</feature>
<accession>A0A0P6Y2Q8</accession>
<keyword evidence="3" id="KW-1185">Reference proteome</keyword>
<keyword evidence="1" id="KW-0472">Membrane</keyword>
<dbReference type="Proteomes" id="UP000050417">
    <property type="component" value="Unassembled WGS sequence"/>
</dbReference>
<keyword evidence="1" id="KW-1133">Transmembrane helix</keyword>
<dbReference type="EMBL" id="LGCL01000015">
    <property type="protein sequence ID" value="KPL79206.1"/>
    <property type="molecule type" value="Genomic_DNA"/>
</dbReference>
<dbReference type="AlphaFoldDB" id="A0A0P6Y2Q8"/>
<reference evidence="2 3" key="1">
    <citation type="submission" date="2015-07" db="EMBL/GenBank/DDBJ databases">
        <title>Genome sequence of Ornatilinea apprima DSM 23815.</title>
        <authorList>
            <person name="Hemp J."/>
            <person name="Ward L.M."/>
            <person name="Pace L.A."/>
            <person name="Fischer W.W."/>
        </authorList>
    </citation>
    <scope>NUCLEOTIDE SEQUENCE [LARGE SCALE GENOMIC DNA]</scope>
    <source>
        <strain evidence="2 3">P3M-1</strain>
    </source>
</reference>